<dbReference type="GO" id="GO:0004815">
    <property type="term" value="F:aspartate-tRNA ligase activity"/>
    <property type="evidence" value="ECO:0007669"/>
    <property type="project" value="UniProtKB-EC"/>
</dbReference>
<sequence>MDGETVKANSELSAEEKQALRDEKKRLKEAEKAAKALKKAEEAAAAESAAAEYLKMTSGIEYLSLDDEPKQKYGSYKLVQSLVDGSGRSFTPLESLSALKANENLWIRARVSTIRSKGRSAFLVLRQMRATVQGLVSEDDSKGIDKNMIKWIGKEVTPESIIDIYGTIVEASVLSCSVKDVEIHVERLYLVSKADSPLPFVLEDAARPASDTSGAHVLRDTRLNYRVLDLRVPSHKAILRLQAAVSSLFRDHLSAEGFIEIHSPKLIGGASEGGANVFTLDYFGAPACLAQSPQLYKQMAICADFEKVYEVAPVFRAENANTHRHLTEFIGLDMEMMIDEHYYEVIRALDAMFVAIFDGLAQKFKKDLETIQAQYPFEPIKYKSARQNLILTFAEGVKMLRDAGYTLGDYEDLNTELERALGALVKEKYDTDFFFLSRFPSAVRPFYTMPAPDDSNYSNSFDVFIRGEEIVSGAQRIHDASMLEISAQNHGIDVETIRDYVNAFKYGAPPHGGAGVGLERVVMLYLAIGNVREACLFPRDPKRLAP</sequence>
<reference evidence="13" key="1">
    <citation type="submission" date="2021-01" db="EMBL/GenBank/DDBJ databases">
        <authorList>
            <person name="Corre E."/>
            <person name="Pelletier E."/>
            <person name="Niang G."/>
            <person name="Scheremetjew M."/>
            <person name="Finn R."/>
            <person name="Kale V."/>
            <person name="Holt S."/>
            <person name="Cochrane G."/>
            <person name="Meng A."/>
            <person name="Brown T."/>
            <person name="Cohen L."/>
        </authorList>
    </citation>
    <scope>NUCLEOTIDE SEQUENCE</scope>
    <source>
        <strain evidence="13">CCMP3278</strain>
    </source>
</reference>
<dbReference type="GO" id="GO:0017101">
    <property type="term" value="C:aminoacyl-tRNA synthetase multienzyme complex"/>
    <property type="evidence" value="ECO:0007669"/>
    <property type="project" value="TreeGrafter"/>
</dbReference>
<dbReference type="GO" id="GO:0003723">
    <property type="term" value="F:RNA binding"/>
    <property type="evidence" value="ECO:0007669"/>
    <property type="project" value="TreeGrafter"/>
</dbReference>
<evidence type="ECO:0000256" key="7">
    <source>
        <dbReference type="ARBA" id="ARBA00022840"/>
    </source>
</evidence>
<dbReference type="HAMAP" id="MF_02075">
    <property type="entry name" value="Asp_tRNA_synth_type2"/>
    <property type="match status" value="1"/>
</dbReference>
<dbReference type="GO" id="GO:0005524">
    <property type="term" value="F:ATP binding"/>
    <property type="evidence" value="ECO:0007669"/>
    <property type="project" value="UniProtKB-KW"/>
</dbReference>
<evidence type="ECO:0000256" key="9">
    <source>
        <dbReference type="ARBA" id="ARBA00023146"/>
    </source>
</evidence>
<evidence type="ECO:0000259" key="12">
    <source>
        <dbReference type="PROSITE" id="PS50862"/>
    </source>
</evidence>
<dbReference type="InterPro" id="IPR045864">
    <property type="entry name" value="aa-tRNA-synth_II/BPL/LPL"/>
</dbReference>
<dbReference type="InterPro" id="IPR002312">
    <property type="entry name" value="Asp/Asn-tRNA-synth_IIb"/>
</dbReference>
<keyword evidence="6" id="KW-0547">Nucleotide-binding</keyword>
<evidence type="ECO:0000256" key="5">
    <source>
        <dbReference type="ARBA" id="ARBA00022598"/>
    </source>
</evidence>
<dbReference type="PROSITE" id="PS50862">
    <property type="entry name" value="AA_TRNA_LIGASE_II"/>
    <property type="match status" value="1"/>
</dbReference>
<dbReference type="Pfam" id="PF00152">
    <property type="entry name" value="tRNA-synt_2"/>
    <property type="match status" value="1"/>
</dbReference>
<comment type="similarity">
    <text evidence="2">Belongs to the class-II aminoacyl-tRNA synthetase family. Type 2 subfamily.</text>
</comment>
<dbReference type="InterPro" id="IPR012340">
    <property type="entry name" value="NA-bd_OB-fold"/>
</dbReference>
<evidence type="ECO:0000313" key="13">
    <source>
        <dbReference type="EMBL" id="CAD8817556.1"/>
    </source>
</evidence>
<dbReference type="Gene3D" id="3.30.930.10">
    <property type="entry name" value="Bira Bifunctional Protein, Domain 2"/>
    <property type="match status" value="1"/>
</dbReference>
<feature type="compositionally biased region" description="Basic and acidic residues" evidence="11">
    <location>
        <begin position="14"/>
        <end position="24"/>
    </location>
</feature>
<dbReference type="EC" id="6.1.1.12" evidence="3"/>
<name>A0A7S0ZCG2_9RHOD</name>
<organism evidence="13">
    <name type="scientific">Timspurckia oligopyrenoides</name>
    <dbReference type="NCBI Taxonomy" id="708627"/>
    <lineage>
        <taxon>Eukaryota</taxon>
        <taxon>Rhodophyta</taxon>
        <taxon>Bangiophyceae</taxon>
        <taxon>Porphyridiales</taxon>
        <taxon>Porphyridiaceae</taxon>
        <taxon>Timspurckia</taxon>
    </lineage>
</organism>
<keyword evidence="9" id="KW-0030">Aminoacyl-tRNA synthetase</keyword>
<evidence type="ECO:0000256" key="6">
    <source>
        <dbReference type="ARBA" id="ARBA00022741"/>
    </source>
</evidence>
<feature type="domain" description="Aminoacyl-transfer RNA synthetases class-II family profile" evidence="12">
    <location>
        <begin position="239"/>
        <end position="546"/>
    </location>
</feature>
<dbReference type="PANTHER" id="PTHR43450">
    <property type="entry name" value="ASPARTYL-TRNA SYNTHETASE"/>
    <property type="match status" value="1"/>
</dbReference>
<keyword evidence="7" id="KW-0067">ATP-binding</keyword>
<keyword evidence="8" id="KW-0648">Protein biosynthesis</keyword>
<dbReference type="SUPFAM" id="SSF50249">
    <property type="entry name" value="Nucleic acid-binding proteins"/>
    <property type="match status" value="1"/>
</dbReference>
<dbReference type="CDD" id="cd04320">
    <property type="entry name" value="AspRS_cyto_N"/>
    <property type="match status" value="1"/>
</dbReference>
<dbReference type="InterPro" id="IPR004364">
    <property type="entry name" value="Aa-tRNA-synt_II"/>
</dbReference>
<dbReference type="SUPFAM" id="SSF55681">
    <property type="entry name" value="Class II aaRS and biotin synthetases"/>
    <property type="match status" value="1"/>
</dbReference>
<evidence type="ECO:0000256" key="4">
    <source>
        <dbReference type="ARBA" id="ARBA00022490"/>
    </source>
</evidence>
<keyword evidence="5" id="KW-0436">Ligase</keyword>
<evidence type="ECO:0000256" key="3">
    <source>
        <dbReference type="ARBA" id="ARBA00012841"/>
    </source>
</evidence>
<dbReference type="InterPro" id="IPR006195">
    <property type="entry name" value="aa-tRNA-synth_II"/>
</dbReference>
<keyword evidence="4" id="KW-0963">Cytoplasm</keyword>
<dbReference type="InterPro" id="IPR004523">
    <property type="entry name" value="Asp-tRNA_synthase_2"/>
</dbReference>
<evidence type="ECO:0000256" key="2">
    <source>
        <dbReference type="ARBA" id="ARBA00005312"/>
    </source>
</evidence>
<proteinExistence type="inferred from homology"/>
<dbReference type="NCBIfam" id="NF003483">
    <property type="entry name" value="PRK05159.1"/>
    <property type="match status" value="1"/>
</dbReference>
<evidence type="ECO:0000256" key="11">
    <source>
        <dbReference type="SAM" id="MobiDB-lite"/>
    </source>
</evidence>
<evidence type="ECO:0000256" key="10">
    <source>
        <dbReference type="ARBA" id="ARBA00047904"/>
    </source>
</evidence>
<dbReference type="AlphaFoldDB" id="A0A7S0ZCG2"/>
<dbReference type="GO" id="GO:0005829">
    <property type="term" value="C:cytosol"/>
    <property type="evidence" value="ECO:0007669"/>
    <property type="project" value="TreeGrafter"/>
</dbReference>
<dbReference type="CDD" id="cd00776">
    <property type="entry name" value="AsxRS_core"/>
    <property type="match status" value="1"/>
</dbReference>
<dbReference type="FunFam" id="3.30.930.10:FF:000013">
    <property type="entry name" value="Aspartate--tRNA ligase, cytoplasmic"/>
    <property type="match status" value="1"/>
</dbReference>
<dbReference type="Gene3D" id="2.40.50.140">
    <property type="entry name" value="Nucleic acid-binding proteins"/>
    <property type="match status" value="1"/>
</dbReference>
<accession>A0A7S0ZCG2</accession>
<dbReference type="GO" id="GO:0006422">
    <property type="term" value="P:aspartyl-tRNA aminoacylation"/>
    <property type="evidence" value="ECO:0007669"/>
    <property type="project" value="InterPro"/>
</dbReference>
<dbReference type="NCBIfam" id="TIGR00458">
    <property type="entry name" value="aspS_nondisc"/>
    <property type="match status" value="1"/>
</dbReference>
<gene>
    <name evidence="13" type="ORF">TOLI1172_LOCUS1945</name>
</gene>
<dbReference type="EMBL" id="HBFP01002708">
    <property type="protein sequence ID" value="CAD8817556.1"/>
    <property type="molecule type" value="Transcribed_RNA"/>
</dbReference>
<dbReference type="PRINTS" id="PR01042">
    <property type="entry name" value="TRNASYNTHASP"/>
</dbReference>
<evidence type="ECO:0000256" key="8">
    <source>
        <dbReference type="ARBA" id="ARBA00022917"/>
    </source>
</evidence>
<feature type="region of interest" description="Disordered" evidence="11">
    <location>
        <begin position="1"/>
        <end position="24"/>
    </location>
</feature>
<comment type="subcellular location">
    <subcellularLocation>
        <location evidence="1">Cytoplasm</location>
    </subcellularLocation>
</comment>
<evidence type="ECO:0000256" key="1">
    <source>
        <dbReference type="ARBA" id="ARBA00004496"/>
    </source>
</evidence>
<protein>
    <recommendedName>
        <fullName evidence="3">aspartate--tRNA ligase</fullName>
        <ecNumber evidence="3">6.1.1.12</ecNumber>
    </recommendedName>
</protein>
<comment type="catalytic activity">
    <reaction evidence="10">
        <text>tRNA(Asp) + L-aspartate + ATP = L-aspartyl-tRNA(Asp) + AMP + diphosphate</text>
        <dbReference type="Rhea" id="RHEA:19649"/>
        <dbReference type="Rhea" id="RHEA-COMP:9660"/>
        <dbReference type="Rhea" id="RHEA-COMP:9678"/>
        <dbReference type="ChEBI" id="CHEBI:29991"/>
        <dbReference type="ChEBI" id="CHEBI:30616"/>
        <dbReference type="ChEBI" id="CHEBI:33019"/>
        <dbReference type="ChEBI" id="CHEBI:78442"/>
        <dbReference type="ChEBI" id="CHEBI:78516"/>
        <dbReference type="ChEBI" id="CHEBI:456215"/>
        <dbReference type="EC" id="6.1.1.12"/>
    </reaction>
</comment>
<dbReference type="PANTHER" id="PTHR43450:SF1">
    <property type="entry name" value="ASPARTATE--TRNA LIGASE, CYTOPLASMIC"/>
    <property type="match status" value="1"/>
</dbReference>